<dbReference type="PANTHER" id="PTHR14363:SF17">
    <property type="entry name" value="HEPARANASE-LIKE PROTEIN 3"/>
    <property type="match status" value="1"/>
</dbReference>
<dbReference type="AlphaFoldDB" id="A0A0P0A360"/>
<evidence type="ECO:0000256" key="2">
    <source>
        <dbReference type="SAM" id="SignalP"/>
    </source>
</evidence>
<dbReference type="Gene3D" id="3.20.20.80">
    <property type="entry name" value="Glycosidases"/>
    <property type="match status" value="1"/>
</dbReference>
<dbReference type="SMR" id="A0A0P0A360"/>
<feature type="chain" id="PRO_5006042167" evidence="2">
    <location>
        <begin position="26"/>
        <end position="527"/>
    </location>
</feature>
<organism evidence="3">
    <name type="scientific">Scutellaria baicalensis</name>
    <name type="common">Baical skullcap</name>
    <dbReference type="NCBI Taxonomy" id="65409"/>
    <lineage>
        <taxon>Eukaryota</taxon>
        <taxon>Viridiplantae</taxon>
        <taxon>Streptophyta</taxon>
        <taxon>Embryophyta</taxon>
        <taxon>Tracheophyta</taxon>
        <taxon>Spermatophyta</taxon>
        <taxon>Magnoliopsida</taxon>
        <taxon>eudicotyledons</taxon>
        <taxon>Gunneridae</taxon>
        <taxon>Pentapetalae</taxon>
        <taxon>asterids</taxon>
        <taxon>lamiids</taxon>
        <taxon>Lamiales</taxon>
        <taxon>Lamiaceae</taxon>
        <taxon>Scutellarioideae</taxon>
        <taxon>Scutellaria</taxon>
    </lineage>
</organism>
<name>A0A0P0A360_SCUBA</name>
<gene>
    <name evidence="3" type="primary">GUS</name>
</gene>
<dbReference type="EMBL" id="KR364726">
    <property type="protein sequence ID" value="ALI57375.1"/>
    <property type="molecule type" value="mRNA"/>
</dbReference>
<dbReference type="FunFam" id="3.20.20.80:FF:000549">
    <property type="entry name" value="Predicted protein"/>
    <property type="match status" value="1"/>
</dbReference>
<dbReference type="Pfam" id="PF03662">
    <property type="entry name" value="Glyco_hydro_79n"/>
    <property type="match status" value="1"/>
</dbReference>
<dbReference type="PANTHER" id="PTHR14363">
    <property type="entry name" value="HEPARANASE-RELATED"/>
    <property type="match status" value="1"/>
</dbReference>
<dbReference type="GO" id="GO:0004566">
    <property type="term" value="F:beta-glucuronidase activity"/>
    <property type="evidence" value="ECO:0007669"/>
    <property type="project" value="TreeGrafter"/>
</dbReference>
<feature type="signal peptide" evidence="2">
    <location>
        <begin position="1"/>
        <end position="25"/>
    </location>
</feature>
<protein>
    <submittedName>
        <fullName evidence="3">Beta-glucuronidase</fullName>
    </submittedName>
</protein>
<accession>A0A0P0A360</accession>
<dbReference type="SUPFAM" id="SSF51445">
    <property type="entry name" value="(Trans)glycosidases"/>
    <property type="match status" value="1"/>
</dbReference>
<keyword evidence="2" id="KW-0732">Signal</keyword>
<proteinExistence type="evidence at transcript level"/>
<dbReference type="GO" id="GO:0016020">
    <property type="term" value="C:membrane"/>
    <property type="evidence" value="ECO:0007669"/>
    <property type="project" value="InterPro"/>
</dbReference>
<dbReference type="GO" id="GO:0009505">
    <property type="term" value="C:plant-type cell wall"/>
    <property type="evidence" value="ECO:0007669"/>
    <property type="project" value="TreeGrafter"/>
</dbReference>
<dbReference type="InterPro" id="IPR017853">
    <property type="entry name" value="GH"/>
</dbReference>
<evidence type="ECO:0000313" key="3">
    <source>
        <dbReference type="EMBL" id="ALI57375.1"/>
    </source>
</evidence>
<evidence type="ECO:0000256" key="1">
    <source>
        <dbReference type="ARBA" id="ARBA00009800"/>
    </source>
</evidence>
<sequence>MGFQVWQKGLCVLCFSLIFICGVIGEETTIVKIEENPVAQTDENYVCATLDLWPPTKCNYGNCPWGKSSFLNLDLNNNIIRNAVKEFAPLKLRFGGTLQDRLVYQTSRDEPCDSTFYNNTNLILDFSHACLSLDRWDEINQFILETGSEAVFGLNALRGKTVEIKGIIKDGQYLGETTTAVGEWDYSNSKFLIEYSVKKGYKHIRGWTLGNELGGRTLFIGVSPEDCANDAKKLHELVKEIYQDQGTMPLIIAPGAIFDLEWYTEFIDRSPELHVATHHMYNLGSGGDDALKDVLLTASFFDEETKSMFEGLQKIVDRPGTKAVAWIGEAGGAFNSGQDGISNTFINGFWYLNMLGYSALLDTKTFCRQTLTGGNYGLLQTGTYIPNPDYYSALLWHRLMGSKVLKTEIVGTKNVYIYAHCAKKSNGITILVLNHDGESSVKISLDPSKYGSKREEYHLTPVNNNLQSRLVKLNGELLHLDPSGVIPALNPVEKDNSKQLEVAPYSFMFVHLPGPTKFSACEKPAGK</sequence>
<comment type="similarity">
    <text evidence="1">Belongs to the glycosyl hydrolase 79 family.</text>
</comment>
<dbReference type="InterPro" id="IPR005199">
    <property type="entry name" value="Glyco_hydro_79"/>
</dbReference>
<reference evidence="3" key="1">
    <citation type="submission" date="2015-05" db="EMBL/GenBank/DDBJ databases">
        <authorList>
            <person name="Wang D.B."/>
            <person name="Wang M."/>
        </authorList>
    </citation>
    <scope>NUCLEOTIDE SEQUENCE</scope>
</reference>